<dbReference type="PROSITE" id="PS51480">
    <property type="entry name" value="DHAL"/>
    <property type="match status" value="1"/>
</dbReference>
<gene>
    <name evidence="4" type="ORF">V6N11_037994</name>
</gene>
<dbReference type="Gene3D" id="1.25.40.340">
    <property type="match status" value="1"/>
</dbReference>
<reference evidence="4 5" key="1">
    <citation type="journal article" date="2024" name="G3 (Bethesda)">
        <title>Genome assembly of Hibiscus sabdariffa L. provides insights into metabolisms of medicinal natural products.</title>
        <authorList>
            <person name="Kim T."/>
        </authorList>
    </citation>
    <scope>NUCLEOTIDE SEQUENCE [LARGE SCALE GENOMIC DNA]</scope>
    <source>
        <strain evidence="4">TK-2024</strain>
        <tissue evidence="4">Old leaves</tissue>
    </source>
</reference>
<dbReference type="SUPFAM" id="SSF101473">
    <property type="entry name" value="DhaL-like"/>
    <property type="match status" value="1"/>
</dbReference>
<dbReference type="SUPFAM" id="SSF82549">
    <property type="entry name" value="DAK1/DegV-like"/>
    <property type="match status" value="1"/>
</dbReference>
<organism evidence="4 5">
    <name type="scientific">Hibiscus sabdariffa</name>
    <name type="common">roselle</name>
    <dbReference type="NCBI Taxonomy" id="183260"/>
    <lineage>
        <taxon>Eukaryota</taxon>
        <taxon>Viridiplantae</taxon>
        <taxon>Streptophyta</taxon>
        <taxon>Embryophyta</taxon>
        <taxon>Tracheophyta</taxon>
        <taxon>Spermatophyta</taxon>
        <taxon>Magnoliopsida</taxon>
        <taxon>eudicotyledons</taxon>
        <taxon>Gunneridae</taxon>
        <taxon>Pentapetalae</taxon>
        <taxon>rosids</taxon>
        <taxon>malvids</taxon>
        <taxon>Malvales</taxon>
        <taxon>Malvaceae</taxon>
        <taxon>Malvoideae</taxon>
        <taxon>Hibiscus</taxon>
    </lineage>
</organism>
<evidence type="ECO:0000256" key="2">
    <source>
        <dbReference type="ARBA" id="ARBA00022777"/>
    </source>
</evidence>
<dbReference type="Proteomes" id="UP001396334">
    <property type="component" value="Unassembled WGS sequence"/>
</dbReference>
<name>A0ABR1ZYJ3_9ROSI</name>
<comment type="caution">
    <text evidence="4">The sequence shown here is derived from an EMBL/GenBank/DDBJ whole genome shotgun (WGS) entry which is preliminary data.</text>
</comment>
<accession>A0ABR1ZYJ3</accession>
<sequence length="335" mass="36983">MVMDRQPKTELEGPHGLGTSHWVEQGMGLDLDMGSEPDYPAKVKLESGLVTEGPEDAAVMGIKMSTMGELARFRVTGVAASLSVIDIAFKARRASEMGGTLRVALFVCTLPGQVIYYCLDPRKMEFGLRIHSFNVTPLMELLIAVERTVPKLLLEFVLAVVRVRTVSFMNSLDMENFSTSIMKAPHCLIGSADSLPPAKIHVPLPPSRPTKSKESLSQPLQLCEDDLILELANEESVYAVNSKRDSLNDWNSKAGDGDCSSTMYRGATTILDDIKKYYPLIDAAETMNENGSYIRKAMGRTQQNIYPTMFYKVINNSCGEIIYIALVTVKILSDE</sequence>
<protein>
    <recommendedName>
        <fullName evidence="3">DhaL domain-containing protein</fullName>
    </recommendedName>
</protein>
<evidence type="ECO:0000256" key="1">
    <source>
        <dbReference type="ARBA" id="ARBA00022679"/>
    </source>
</evidence>
<dbReference type="InterPro" id="IPR036117">
    <property type="entry name" value="DhaL_dom_sf"/>
</dbReference>
<feature type="domain" description="DhaL" evidence="3">
    <location>
        <begin position="227"/>
        <end position="335"/>
    </location>
</feature>
<dbReference type="EMBL" id="JBBPBN010000484">
    <property type="protein sequence ID" value="KAK8485673.1"/>
    <property type="molecule type" value="Genomic_DNA"/>
</dbReference>
<keyword evidence="5" id="KW-1185">Reference proteome</keyword>
<evidence type="ECO:0000259" key="3">
    <source>
        <dbReference type="PROSITE" id="PS51480"/>
    </source>
</evidence>
<keyword evidence="2" id="KW-0418">Kinase</keyword>
<dbReference type="PANTHER" id="PTHR28629">
    <property type="entry name" value="TRIOKINASE/FMN CYCLASE"/>
    <property type="match status" value="1"/>
</dbReference>
<keyword evidence="1" id="KW-0808">Transferase</keyword>
<evidence type="ECO:0000313" key="5">
    <source>
        <dbReference type="Proteomes" id="UP001396334"/>
    </source>
</evidence>
<dbReference type="InterPro" id="IPR050861">
    <property type="entry name" value="Dihydroxyacetone_Kinase"/>
</dbReference>
<evidence type="ECO:0000313" key="4">
    <source>
        <dbReference type="EMBL" id="KAK8485673.1"/>
    </source>
</evidence>
<dbReference type="InterPro" id="IPR004007">
    <property type="entry name" value="DhaL_dom"/>
</dbReference>
<proteinExistence type="predicted"/>
<dbReference type="PANTHER" id="PTHR28629:SF4">
    <property type="entry name" value="TRIOKINASE_FMN CYCLASE"/>
    <property type="match status" value="1"/>
</dbReference>